<dbReference type="WBParaSite" id="PSU_v2.g16614.t1">
    <property type="protein sequence ID" value="PSU_v2.g16614.t1"/>
    <property type="gene ID" value="PSU_v2.g16614"/>
</dbReference>
<keyword evidence="5" id="KW-0378">Hydrolase</keyword>
<comment type="function">
    <text evidence="1">Alpha-L-fucosidase is responsible for hydrolyzing the alpha-1,6-linked fucose joined to the reducing-end N-acetylglucosamine of the carbohydrate moieties of glycoproteins.</text>
</comment>
<evidence type="ECO:0000313" key="8">
    <source>
        <dbReference type="Proteomes" id="UP000887577"/>
    </source>
</evidence>
<keyword evidence="6" id="KW-0326">Glycosidase</keyword>
<dbReference type="InterPro" id="IPR016286">
    <property type="entry name" value="FUC_metazoa-typ"/>
</dbReference>
<evidence type="ECO:0000256" key="4">
    <source>
        <dbReference type="ARBA" id="ARBA00022729"/>
    </source>
</evidence>
<dbReference type="GO" id="GO:0004560">
    <property type="term" value="F:alpha-L-fucosidase activity"/>
    <property type="evidence" value="ECO:0007669"/>
    <property type="project" value="UniProtKB-EC"/>
</dbReference>
<keyword evidence="4" id="KW-0732">Signal</keyword>
<evidence type="ECO:0000256" key="2">
    <source>
        <dbReference type="ARBA" id="ARBA00007951"/>
    </source>
</evidence>
<dbReference type="SUPFAM" id="SSF51445">
    <property type="entry name" value="(Trans)glycosidases"/>
    <property type="match status" value="1"/>
</dbReference>
<keyword evidence="8" id="KW-1185">Reference proteome</keyword>
<dbReference type="Gene3D" id="3.20.20.80">
    <property type="entry name" value="Glycosidases"/>
    <property type="match status" value="1"/>
</dbReference>
<sequence length="66" mass="8142">MDWFHPLYLKDATNNKSDFVEQVSYPQMQELVNTYKPEIIWSDGDWDKSDDYWKSKEFLAWLYNDR</sequence>
<dbReference type="GO" id="GO:0016139">
    <property type="term" value="P:glycoside catabolic process"/>
    <property type="evidence" value="ECO:0007669"/>
    <property type="project" value="TreeGrafter"/>
</dbReference>
<evidence type="ECO:0000256" key="3">
    <source>
        <dbReference type="ARBA" id="ARBA00012662"/>
    </source>
</evidence>
<dbReference type="Proteomes" id="UP000887577">
    <property type="component" value="Unplaced"/>
</dbReference>
<evidence type="ECO:0000256" key="1">
    <source>
        <dbReference type="ARBA" id="ARBA00004071"/>
    </source>
</evidence>
<comment type="similarity">
    <text evidence="2">Belongs to the glycosyl hydrolase 29 family.</text>
</comment>
<name>A0A914YB22_9BILA</name>
<dbReference type="PANTHER" id="PTHR10030">
    <property type="entry name" value="ALPHA-L-FUCOSIDASE"/>
    <property type="match status" value="1"/>
</dbReference>
<dbReference type="AlphaFoldDB" id="A0A914YB22"/>
<dbReference type="PANTHER" id="PTHR10030:SF37">
    <property type="entry name" value="ALPHA-L-FUCOSIDASE-RELATED"/>
    <property type="match status" value="1"/>
</dbReference>
<proteinExistence type="inferred from homology"/>
<evidence type="ECO:0000256" key="6">
    <source>
        <dbReference type="ARBA" id="ARBA00023295"/>
    </source>
</evidence>
<dbReference type="GO" id="GO:0005764">
    <property type="term" value="C:lysosome"/>
    <property type="evidence" value="ECO:0007669"/>
    <property type="project" value="TreeGrafter"/>
</dbReference>
<dbReference type="PRINTS" id="PR00741">
    <property type="entry name" value="GLHYDRLASE29"/>
</dbReference>
<evidence type="ECO:0000259" key="7">
    <source>
        <dbReference type="Pfam" id="PF01120"/>
    </source>
</evidence>
<dbReference type="EC" id="3.2.1.51" evidence="3"/>
<feature type="domain" description="Glycoside hydrolase family 29 N-terminal" evidence="7">
    <location>
        <begin position="1"/>
        <end position="65"/>
    </location>
</feature>
<dbReference type="InterPro" id="IPR057739">
    <property type="entry name" value="Glyco_hydro_29_N"/>
</dbReference>
<reference evidence="9" key="1">
    <citation type="submission" date="2022-11" db="UniProtKB">
        <authorList>
            <consortium name="WormBaseParasite"/>
        </authorList>
    </citation>
    <scope>IDENTIFICATION</scope>
</reference>
<accession>A0A914YB22</accession>
<dbReference type="Pfam" id="PF01120">
    <property type="entry name" value="Alpha_L_fucos"/>
    <property type="match status" value="1"/>
</dbReference>
<dbReference type="InterPro" id="IPR000933">
    <property type="entry name" value="Glyco_hydro_29"/>
</dbReference>
<dbReference type="GO" id="GO:0006004">
    <property type="term" value="P:fucose metabolic process"/>
    <property type="evidence" value="ECO:0007669"/>
    <property type="project" value="InterPro"/>
</dbReference>
<dbReference type="InterPro" id="IPR017853">
    <property type="entry name" value="GH"/>
</dbReference>
<evidence type="ECO:0000256" key="5">
    <source>
        <dbReference type="ARBA" id="ARBA00022801"/>
    </source>
</evidence>
<protein>
    <recommendedName>
        <fullName evidence="3">alpha-L-fucosidase</fullName>
        <ecNumber evidence="3">3.2.1.51</ecNumber>
    </recommendedName>
</protein>
<organism evidence="8 9">
    <name type="scientific">Panagrolaimus superbus</name>
    <dbReference type="NCBI Taxonomy" id="310955"/>
    <lineage>
        <taxon>Eukaryota</taxon>
        <taxon>Metazoa</taxon>
        <taxon>Ecdysozoa</taxon>
        <taxon>Nematoda</taxon>
        <taxon>Chromadorea</taxon>
        <taxon>Rhabditida</taxon>
        <taxon>Tylenchina</taxon>
        <taxon>Panagrolaimomorpha</taxon>
        <taxon>Panagrolaimoidea</taxon>
        <taxon>Panagrolaimidae</taxon>
        <taxon>Panagrolaimus</taxon>
    </lineage>
</organism>
<evidence type="ECO:0000313" key="9">
    <source>
        <dbReference type="WBParaSite" id="PSU_v2.g16614.t1"/>
    </source>
</evidence>